<dbReference type="PROSITE" id="PS51318">
    <property type="entry name" value="TAT"/>
    <property type="match status" value="1"/>
</dbReference>
<comment type="caution">
    <text evidence="2">The sequence shown here is derived from an EMBL/GenBank/DDBJ whole genome shotgun (WGS) entry which is preliminary data.</text>
</comment>
<evidence type="ECO:0000313" key="3">
    <source>
        <dbReference type="Proteomes" id="UP000481583"/>
    </source>
</evidence>
<dbReference type="PANTHER" id="PTHR43649">
    <property type="entry name" value="ARABINOSE-BINDING PROTEIN-RELATED"/>
    <property type="match status" value="1"/>
</dbReference>
<proteinExistence type="predicted"/>
<dbReference type="InterPro" id="IPR006059">
    <property type="entry name" value="SBP"/>
</dbReference>
<feature type="signal peptide" evidence="1">
    <location>
        <begin position="1"/>
        <end position="25"/>
    </location>
</feature>
<keyword evidence="1" id="KW-0732">Signal</keyword>
<dbReference type="InterPro" id="IPR006311">
    <property type="entry name" value="TAT_signal"/>
</dbReference>
<dbReference type="PROSITE" id="PS51257">
    <property type="entry name" value="PROKAR_LIPOPROTEIN"/>
    <property type="match status" value="1"/>
</dbReference>
<dbReference type="EMBL" id="JAAKZV010000028">
    <property type="protein sequence ID" value="NGN64177.1"/>
    <property type="molecule type" value="Genomic_DNA"/>
</dbReference>
<protein>
    <submittedName>
        <fullName evidence="2">Sugar ABC transporter substrate-binding protein</fullName>
    </submittedName>
</protein>
<dbReference type="SUPFAM" id="SSF53850">
    <property type="entry name" value="Periplasmic binding protein-like II"/>
    <property type="match status" value="1"/>
</dbReference>
<dbReference type="PANTHER" id="PTHR43649:SF12">
    <property type="entry name" value="DIACETYLCHITOBIOSE BINDING PROTEIN DASA"/>
    <property type="match status" value="1"/>
</dbReference>
<reference evidence="2 3" key="1">
    <citation type="submission" date="2020-02" db="EMBL/GenBank/DDBJ databases">
        <title>Whole-genome analyses of novel actinobacteria.</title>
        <authorList>
            <person name="Sahin N."/>
        </authorList>
    </citation>
    <scope>NUCLEOTIDE SEQUENCE [LARGE SCALE GENOMIC DNA]</scope>
    <source>
        <strain evidence="2 3">A7024</strain>
    </source>
</reference>
<dbReference type="CDD" id="cd13585">
    <property type="entry name" value="PBP2_TMBP_like"/>
    <property type="match status" value="1"/>
</dbReference>
<evidence type="ECO:0000313" key="2">
    <source>
        <dbReference type="EMBL" id="NGN64177.1"/>
    </source>
</evidence>
<dbReference type="Gene3D" id="3.40.190.10">
    <property type="entry name" value="Periplasmic binding protein-like II"/>
    <property type="match status" value="2"/>
</dbReference>
<dbReference type="Pfam" id="PF13416">
    <property type="entry name" value="SBP_bac_8"/>
    <property type="match status" value="1"/>
</dbReference>
<accession>A0A6G4TYS3</accession>
<dbReference type="InterPro" id="IPR050490">
    <property type="entry name" value="Bact_solute-bd_prot1"/>
</dbReference>
<feature type="chain" id="PRO_5038668722" evidence="1">
    <location>
        <begin position="26"/>
        <end position="440"/>
    </location>
</feature>
<name>A0A6G4TYS3_9ACTN</name>
<gene>
    <name evidence="2" type="ORF">G5C51_09700</name>
</gene>
<evidence type="ECO:0000256" key="1">
    <source>
        <dbReference type="SAM" id="SignalP"/>
    </source>
</evidence>
<organism evidence="2 3">
    <name type="scientific">Streptomyces coryli</name>
    <dbReference type="NCBI Taxonomy" id="1128680"/>
    <lineage>
        <taxon>Bacteria</taxon>
        <taxon>Bacillati</taxon>
        <taxon>Actinomycetota</taxon>
        <taxon>Actinomycetes</taxon>
        <taxon>Kitasatosporales</taxon>
        <taxon>Streptomycetaceae</taxon>
        <taxon>Streptomyces</taxon>
    </lineage>
</organism>
<sequence length="440" mass="47258">MELTRSRFLALLGGGAAGLAGAALAGCAKAPPPLDTAAADFRERAHGTVDVWCRGGLVGTSEPTVAAFHAAQDRVRIRLTPVPDGMFVTKLATAIRGGRMPDLVDIDVINSAAFVHRGAFADLTPLLEELPYRDRLSPGHLALAKRDGRYYGVPSIADNSALWCNQALLDRAKVSVDDATGSFEGYLEAARAVRGLGKDFYGWYLPGNGSGGLAFTVQPHIWAGGEDLVTGGIGSQRAHIAGNEPLRRTLKFLHTLWRERLMPRDCFSDDGARWTAAFYAGKVAMLPSGYNITFPKAPKALRDDLAVRLLSGPDGGHAFFAGGNNFGIPNGARNPEGAWDFVRFCLTVRRQGTLPAAGMAPVRSDAATPAFRKKYPLAVAPLTAIDSGRAPLALAYNRIFNQNDGPWLAMLRRATFGGEVEQAMREAQQRFDEVLRQGDA</sequence>
<dbReference type="AlphaFoldDB" id="A0A6G4TYS3"/>
<keyword evidence="3" id="KW-1185">Reference proteome</keyword>
<dbReference type="RefSeq" id="WP_165234985.1">
    <property type="nucleotide sequence ID" value="NZ_JAAKZV010000028.1"/>
</dbReference>
<dbReference type="Proteomes" id="UP000481583">
    <property type="component" value="Unassembled WGS sequence"/>
</dbReference>